<evidence type="ECO:0000256" key="2">
    <source>
        <dbReference type="ARBA" id="ARBA00005028"/>
    </source>
</evidence>
<evidence type="ECO:0000256" key="1">
    <source>
        <dbReference type="ARBA" id="ARBA00001614"/>
    </source>
</evidence>
<keyword evidence="5 7" id="KW-0413">Isomerase</keyword>
<dbReference type="GO" id="GO:0006006">
    <property type="term" value="P:glucose metabolic process"/>
    <property type="evidence" value="ECO:0007669"/>
    <property type="project" value="TreeGrafter"/>
</dbReference>
<feature type="binding site" evidence="10">
    <location>
        <begin position="82"/>
        <end position="83"/>
    </location>
    <ligand>
        <name>beta-D-galactose</name>
        <dbReference type="ChEBI" id="CHEBI:27667"/>
    </ligand>
</feature>
<evidence type="ECO:0000256" key="4">
    <source>
        <dbReference type="ARBA" id="ARBA00013185"/>
    </source>
</evidence>
<dbReference type="NCBIfam" id="NF008277">
    <property type="entry name" value="PRK11055.1"/>
    <property type="match status" value="1"/>
</dbReference>
<dbReference type="UniPathway" id="UPA00242"/>
<dbReference type="Pfam" id="PF01263">
    <property type="entry name" value="Aldose_epim"/>
    <property type="match status" value="1"/>
</dbReference>
<dbReference type="EC" id="5.1.3.3" evidence="4 7"/>
<evidence type="ECO:0000256" key="6">
    <source>
        <dbReference type="ARBA" id="ARBA00023277"/>
    </source>
</evidence>
<dbReference type="InterPro" id="IPR015443">
    <property type="entry name" value="Aldose_1-epimerase"/>
</dbReference>
<keyword evidence="12" id="KW-1185">Reference proteome</keyword>
<dbReference type="InterPro" id="IPR018052">
    <property type="entry name" value="Ald1_epimerase_CS"/>
</dbReference>
<dbReference type="CDD" id="cd09019">
    <property type="entry name" value="galactose_mutarotase_like"/>
    <property type="match status" value="1"/>
</dbReference>
<feature type="binding site" evidence="9">
    <location>
        <position position="257"/>
    </location>
    <ligand>
        <name>beta-D-galactose</name>
        <dbReference type="ChEBI" id="CHEBI:27667"/>
    </ligand>
</feature>
<dbReference type="GO" id="GO:0033499">
    <property type="term" value="P:galactose catabolic process via UDP-galactose, Leloir pathway"/>
    <property type="evidence" value="ECO:0007669"/>
    <property type="project" value="TreeGrafter"/>
</dbReference>
<evidence type="ECO:0000256" key="3">
    <source>
        <dbReference type="ARBA" id="ARBA00006206"/>
    </source>
</evidence>
<evidence type="ECO:0000256" key="10">
    <source>
        <dbReference type="PIRSR" id="PIRSR005096-3"/>
    </source>
</evidence>
<gene>
    <name evidence="11" type="ORF">BZG36_03955</name>
</gene>
<dbReference type="InterPro" id="IPR011013">
    <property type="entry name" value="Gal_mutarotase_sf_dom"/>
</dbReference>
<evidence type="ECO:0000313" key="11">
    <source>
        <dbReference type="EMBL" id="OZJ03880.1"/>
    </source>
</evidence>
<evidence type="ECO:0000256" key="8">
    <source>
        <dbReference type="PIRSR" id="PIRSR005096-1"/>
    </source>
</evidence>
<comment type="caution">
    <text evidence="11">The sequence shown here is derived from an EMBL/GenBank/DDBJ whole genome shotgun (WGS) entry which is preliminary data.</text>
</comment>
<dbReference type="InterPro" id="IPR008183">
    <property type="entry name" value="Aldose_1/G6P_1-epimerase"/>
</dbReference>
<accession>A0A261XZT8</accession>
<comment type="catalytic activity">
    <reaction evidence="1 7">
        <text>alpha-D-glucose = beta-D-glucose</text>
        <dbReference type="Rhea" id="RHEA:10264"/>
        <dbReference type="ChEBI" id="CHEBI:15903"/>
        <dbReference type="ChEBI" id="CHEBI:17925"/>
        <dbReference type="EC" id="5.1.3.3"/>
    </reaction>
</comment>
<dbReference type="SUPFAM" id="SSF74650">
    <property type="entry name" value="Galactose mutarotase-like"/>
    <property type="match status" value="1"/>
</dbReference>
<dbReference type="Proteomes" id="UP000242875">
    <property type="component" value="Unassembled WGS sequence"/>
</dbReference>
<reference evidence="11 12" key="1">
    <citation type="journal article" date="2017" name="Mycologia">
        <title>Bifiguratus adelaidae, gen. et sp. nov., a new member of Mucoromycotina in endophytic and soil-dwelling habitats.</title>
        <authorList>
            <person name="Torres-Cruz T.J."/>
            <person name="Billingsley Tobias T.L."/>
            <person name="Almatruk M."/>
            <person name="Hesse C."/>
            <person name="Kuske C.R."/>
            <person name="Desiro A."/>
            <person name="Benucci G.M."/>
            <person name="Bonito G."/>
            <person name="Stajich J.E."/>
            <person name="Dunlap C."/>
            <person name="Arnold A.E."/>
            <person name="Porras-Alfaro A."/>
        </authorList>
    </citation>
    <scope>NUCLEOTIDE SEQUENCE [LARGE SCALE GENOMIC DNA]</scope>
    <source>
        <strain evidence="11 12">AZ0501</strain>
    </source>
</reference>
<name>A0A261XZT8_9FUNG</name>
<dbReference type="PIRSF" id="PIRSF005096">
    <property type="entry name" value="GALM"/>
    <property type="match status" value="1"/>
</dbReference>
<organism evidence="11 12">
    <name type="scientific">Bifiguratus adelaidae</name>
    <dbReference type="NCBI Taxonomy" id="1938954"/>
    <lineage>
        <taxon>Eukaryota</taxon>
        <taxon>Fungi</taxon>
        <taxon>Fungi incertae sedis</taxon>
        <taxon>Mucoromycota</taxon>
        <taxon>Mucoromycotina</taxon>
        <taxon>Endogonomycetes</taxon>
        <taxon>Endogonales</taxon>
        <taxon>Endogonales incertae sedis</taxon>
        <taxon>Bifiguratus</taxon>
    </lineage>
</organism>
<comment type="pathway">
    <text evidence="2 7">Carbohydrate metabolism; hexose metabolism.</text>
</comment>
<dbReference type="Gene3D" id="2.70.98.10">
    <property type="match status" value="1"/>
</dbReference>
<evidence type="ECO:0000256" key="9">
    <source>
        <dbReference type="PIRSR" id="PIRSR005096-2"/>
    </source>
</evidence>
<evidence type="ECO:0000313" key="12">
    <source>
        <dbReference type="Proteomes" id="UP000242875"/>
    </source>
</evidence>
<dbReference type="OrthoDB" id="274691at2759"/>
<dbReference type="AlphaFoldDB" id="A0A261XZT8"/>
<sequence>MPVTTEQFGTLPGNGAVTQYVLVNPKSRMTAKIIDYGATLTHLIVKNKQNQDVDVVLGYDSIEGYRTDGNPFFGATVGRWANRIGEAKFSINGKEYKLFANQAPNHLHGGKEGFDKKMWKISPISQDPPSIECTYLSPDGEEGYPGNITVTCKYTLTDAGEISMEYNATCDAETPVNLTNHSYFNLGGVEKASTIKNHTLELFNVKYFLEPDDMSVPTGKLIPTHAHPAMDFSAQHGNAHKTLGSRLSHAPGGMGYDQHFVANPDTKTYRIDPSSIRDVAELKAPDGSLTMTVATTDPGFQIYTGGFIQAVPTNQSKQTQLANGKPVQVGQYAGVCFECSRFPDAINKEDWRAQCLLKPGDTYKSQTIYRFTA</sequence>
<comment type="similarity">
    <text evidence="3 7">Belongs to the aldose epimerase family.</text>
</comment>
<evidence type="ECO:0000256" key="7">
    <source>
        <dbReference type="PIRNR" id="PIRNR005096"/>
    </source>
</evidence>
<dbReference type="PANTHER" id="PTHR10091">
    <property type="entry name" value="ALDOSE-1-EPIMERASE"/>
    <property type="match status" value="1"/>
</dbReference>
<keyword evidence="6 7" id="KW-0119">Carbohydrate metabolism</keyword>
<dbReference type="PROSITE" id="PS00545">
    <property type="entry name" value="ALDOSE_1_EPIMERASE"/>
    <property type="match status" value="1"/>
</dbReference>
<dbReference type="GO" id="GO:0004034">
    <property type="term" value="F:aldose 1-epimerase activity"/>
    <property type="evidence" value="ECO:0007669"/>
    <property type="project" value="UniProtKB-EC"/>
</dbReference>
<evidence type="ECO:0000256" key="5">
    <source>
        <dbReference type="ARBA" id="ARBA00023235"/>
    </source>
</evidence>
<dbReference type="GO" id="GO:0030246">
    <property type="term" value="F:carbohydrate binding"/>
    <property type="evidence" value="ECO:0007669"/>
    <property type="project" value="InterPro"/>
</dbReference>
<feature type="active site" description="Proton donor" evidence="8">
    <location>
        <position position="181"/>
    </location>
</feature>
<feature type="active site" description="Proton acceptor" evidence="8">
    <location>
        <position position="338"/>
    </location>
</feature>
<dbReference type="InterPro" id="IPR047215">
    <property type="entry name" value="Galactose_mutarotase-like"/>
</dbReference>
<dbReference type="EMBL" id="MVBO01000064">
    <property type="protein sequence ID" value="OZJ03880.1"/>
    <property type="molecule type" value="Genomic_DNA"/>
</dbReference>
<dbReference type="InterPro" id="IPR014718">
    <property type="entry name" value="GH-type_carb-bd"/>
</dbReference>
<protein>
    <recommendedName>
        <fullName evidence="4 7">Aldose 1-epimerase</fullName>
        <ecNumber evidence="4 7">5.1.3.3</ecNumber>
    </recommendedName>
</protein>
<feature type="binding site" evidence="10">
    <location>
        <begin position="181"/>
        <end position="183"/>
    </location>
    <ligand>
        <name>beta-D-galactose</name>
        <dbReference type="ChEBI" id="CHEBI:27667"/>
    </ligand>
</feature>
<dbReference type="PANTHER" id="PTHR10091:SF0">
    <property type="entry name" value="GALACTOSE MUTAROTASE"/>
    <property type="match status" value="1"/>
</dbReference>
<proteinExistence type="inferred from homology"/>